<evidence type="ECO:0000256" key="7">
    <source>
        <dbReference type="ARBA" id="ARBA00023004"/>
    </source>
</evidence>
<evidence type="ECO:0000313" key="12">
    <source>
        <dbReference type="Proteomes" id="UP000037069"/>
    </source>
</evidence>
<dbReference type="Pfam" id="PF00067">
    <property type="entry name" value="p450"/>
    <property type="match status" value="1"/>
</dbReference>
<dbReference type="PANTHER" id="PTHR24291">
    <property type="entry name" value="CYTOCHROME P450 FAMILY 4"/>
    <property type="match status" value="1"/>
</dbReference>
<dbReference type="PROSITE" id="PS00086">
    <property type="entry name" value="CYTOCHROME_P450"/>
    <property type="match status" value="1"/>
</dbReference>
<sequence length="512" mass="59686">MWFFLILCVILLIFIKYLLKLNKDYFILSLCKRIKTIDGKPLEEKVVIIPGLTRFGNNFDLLTMTPEKLFNFCREKNAFSKGKSYLLHFLFSTVYSITNAEDAEEVFQSTTIIKKSYIYELLKPFLGDGLLISTDQKWHFRRKILTPAFHFNVLQSFNEIFKEESVKLLKKLQKLENNKIDVADIITEFTLNNICETALGVKLDDISGSEEYRKTIHDIETTVVHRLCNPLLYYKGLFYLFGEYRKQVDSIKIAHDFSSKIIKKKRQEYLAKTKQQQEEKQDNELGVKKRYAMLDTLLAEEAKGFIDHQGICDEVNTFTFEGYDTTSTCLIFAILNLALHPAVQQKCRKEIQDLVDFSNLTVFDFNKLEYLECVLKETLRLYPSVPFLARITTEETRLNGLILPANCQINVHIYDIMRDPKHFPQPDLFKPERFLADVSVKRHPFAFVPFSAGSRNCIGQKFAILEMKSVLVAILKNFEIMPITKLEDLIFENGLILRTQQKVYVKLKKIQK</sequence>
<organism evidence="11 12">
    <name type="scientific">Lucilia cuprina</name>
    <name type="common">Green bottle fly</name>
    <name type="synonym">Australian sheep blowfly</name>
    <dbReference type="NCBI Taxonomy" id="7375"/>
    <lineage>
        <taxon>Eukaryota</taxon>
        <taxon>Metazoa</taxon>
        <taxon>Ecdysozoa</taxon>
        <taxon>Arthropoda</taxon>
        <taxon>Hexapoda</taxon>
        <taxon>Insecta</taxon>
        <taxon>Pterygota</taxon>
        <taxon>Neoptera</taxon>
        <taxon>Endopterygota</taxon>
        <taxon>Diptera</taxon>
        <taxon>Brachycera</taxon>
        <taxon>Muscomorpha</taxon>
        <taxon>Oestroidea</taxon>
        <taxon>Calliphoridae</taxon>
        <taxon>Luciliinae</taxon>
        <taxon>Lucilia</taxon>
    </lineage>
</organism>
<keyword evidence="12" id="KW-1185">Reference proteome</keyword>
<dbReference type="InterPro" id="IPR017972">
    <property type="entry name" value="Cyt_P450_CS"/>
</dbReference>
<dbReference type="Gene3D" id="1.10.630.10">
    <property type="entry name" value="Cytochrome P450"/>
    <property type="match status" value="1"/>
</dbReference>
<keyword evidence="8 10" id="KW-0503">Monooxygenase</keyword>
<dbReference type="OMA" id="ELVYMEC"/>
<keyword evidence="6 10" id="KW-0560">Oxidoreductase</keyword>
<protein>
    <submittedName>
        <fullName evidence="11">Putative cytochrome P450 4ac1</fullName>
    </submittedName>
</protein>
<evidence type="ECO:0000256" key="2">
    <source>
        <dbReference type="ARBA" id="ARBA00003690"/>
    </source>
</evidence>
<evidence type="ECO:0000256" key="1">
    <source>
        <dbReference type="ARBA" id="ARBA00001971"/>
    </source>
</evidence>
<dbReference type="PANTHER" id="PTHR24291:SF105">
    <property type="entry name" value="CYTOCHROME P450 4P1-RELATED"/>
    <property type="match status" value="1"/>
</dbReference>
<comment type="similarity">
    <text evidence="3 10">Belongs to the cytochrome P450 family.</text>
</comment>
<evidence type="ECO:0000313" key="11">
    <source>
        <dbReference type="EMBL" id="KNC30355.1"/>
    </source>
</evidence>
<dbReference type="InterPro" id="IPR036396">
    <property type="entry name" value="Cyt_P450_sf"/>
</dbReference>
<proteinExistence type="inferred from homology"/>
<dbReference type="InterPro" id="IPR001128">
    <property type="entry name" value="Cyt_P450"/>
</dbReference>
<dbReference type="GO" id="GO:0004497">
    <property type="term" value="F:monooxygenase activity"/>
    <property type="evidence" value="ECO:0007669"/>
    <property type="project" value="UniProtKB-KW"/>
</dbReference>
<comment type="function">
    <text evidence="2">May be involved in the metabolism of insect hormones and in the breakdown of synthetic insecticides.</text>
</comment>
<dbReference type="PRINTS" id="PR00463">
    <property type="entry name" value="EP450I"/>
</dbReference>
<dbReference type="CDD" id="cd20628">
    <property type="entry name" value="CYP4"/>
    <property type="match status" value="1"/>
</dbReference>
<dbReference type="SUPFAM" id="SSF48264">
    <property type="entry name" value="Cytochrome P450"/>
    <property type="match status" value="1"/>
</dbReference>
<dbReference type="STRING" id="7375.A0A0L0CDM4"/>
<dbReference type="Proteomes" id="UP000037069">
    <property type="component" value="Unassembled WGS sequence"/>
</dbReference>
<comment type="caution">
    <text evidence="11">The sequence shown here is derived from an EMBL/GenBank/DDBJ whole genome shotgun (WGS) entry which is preliminary data.</text>
</comment>
<reference evidence="11 12" key="1">
    <citation type="journal article" date="2015" name="Nat. Commun.">
        <title>Lucilia cuprina genome unlocks parasitic fly biology to underpin future interventions.</title>
        <authorList>
            <person name="Anstead C.A."/>
            <person name="Korhonen P.K."/>
            <person name="Young N.D."/>
            <person name="Hall R.S."/>
            <person name="Jex A.R."/>
            <person name="Murali S.C."/>
            <person name="Hughes D.S."/>
            <person name="Lee S.F."/>
            <person name="Perry T."/>
            <person name="Stroehlein A.J."/>
            <person name="Ansell B.R."/>
            <person name="Breugelmans B."/>
            <person name="Hofmann A."/>
            <person name="Qu J."/>
            <person name="Dugan S."/>
            <person name="Lee S.L."/>
            <person name="Chao H."/>
            <person name="Dinh H."/>
            <person name="Han Y."/>
            <person name="Doddapaneni H.V."/>
            <person name="Worley K.C."/>
            <person name="Muzny D.M."/>
            <person name="Ioannidis P."/>
            <person name="Waterhouse R.M."/>
            <person name="Zdobnov E.M."/>
            <person name="James P.J."/>
            <person name="Bagnall N.H."/>
            <person name="Kotze A.C."/>
            <person name="Gibbs R.A."/>
            <person name="Richards S."/>
            <person name="Batterham P."/>
            <person name="Gasser R.B."/>
        </authorList>
    </citation>
    <scope>NUCLEOTIDE SEQUENCE [LARGE SCALE GENOMIC DNA]</scope>
    <source>
        <strain evidence="11 12">LS</strain>
        <tissue evidence="11">Full body</tissue>
    </source>
</reference>
<dbReference type="GO" id="GO:0020037">
    <property type="term" value="F:heme binding"/>
    <property type="evidence" value="ECO:0007669"/>
    <property type="project" value="InterPro"/>
</dbReference>
<evidence type="ECO:0000256" key="8">
    <source>
        <dbReference type="ARBA" id="ARBA00023033"/>
    </source>
</evidence>
<name>A0A0L0CDM4_LUCCU</name>
<evidence type="ECO:0000256" key="6">
    <source>
        <dbReference type="ARBA" id="ARBA00023002"/>
    </source>
</evidence>
<evidence type="ECO:0000256" key="5">
    <source>
        <dbReference type="ARBA" id="ARBA00022723"/>
    </source>
</evidence>
<dbReference type="GO" id="GO:0005506">
    <property type="term" value="F:iron ion binding"/>
    <property type="evidence" value="ECO:0007669"/>
    <property type="project" value="InterPro"/>
</dbReference>
<feature type="binding site" description="axial binding residue" evidence="9">
    <location>
        <position position="457"/>
    </location>
    <ligand>
        <name>heme</name>
        <dbReference type="ChEBI" id="CHEBI:30413"/>
    </ligand>
    <ligandPart>
        <name>Fe</name>
        <dbReference type="ChEBI" id="CHEBI:18248"/>
    </ligandPart>
</feature>
<evidence type="ECO:0000256" key="9">
    <source>
        <dbReference type="PIRSR" id="PIRSR602401-1"/>
    </source>
</evidence>
<evidence type="ECO:0000256" key="10">
    <source>
        <dbReference type="RuleBase" id="RU000461"/>
    </source>
</evidence>
<comment type="cofactor">
    <cofactor evidence="1 9">
        <name>heme</name>
        <dbReference type="ChEBI" id="CHEBI:30413"/>
    </cofactor>
</comment>
<dbReference type="InterPro" id="IPR002401">
    <property type="entry name" value="Cyt_P450_E_grp-I"/>
</dbReference>
<keyword evidence="5 9" id="KW-0479">Metal-binding</keyword>
<evidence type="ECO:0000256" key="4">
    <source>
        <dbReference type="ARBA" id="ARBA00022617"/>
    </source>
</evidence>
<dbReference type="InterPro" id="IPR050196">
    <property type="entry name" value="Cytochrome_P450_Monoox"/>
</dbReference>
<accession>A0A0L0CDM4</accession>
<dbReference type="EMBL" id="JRES01000536">
    <property type="protein sequence ID" value="KNC30355.1"/>
    <property type="molecule type" value="Genomic_DNA"/>
</dbReference>
<evidence type="ECO:0000256" key="3">
    <source>
        <dbReference type="ARBA" id="ARBA00010617"/>
    </source>
</evidence>
<dbReference type="PRINTS" id="PR00385">
    <property type="entry name" value="P450"/>
</dbReference>
<dbReference type="GO" id="GO:0016705">
    <property type="term" value="F:oxidoreductase activity, acting on paired donors, with incorporation or reduction of molecular oxygen"/>
    <property type="evidence" value="ECO:0007669"/>
    <property type="project" value="InterPro"/>
</dbReference>
<gene>
    <name evidence="11" type="ORF">FF38_03949</name>
</gene>
<keyword evidence="4 9" id="KW-0349">Heme</keyword>
<dbReference type="AlphaFoldDB" id="A0A0L0CDM4"/>
<keyword evidence="7 9" id="KW-0408">Iron</keyword>
<dbReference type="OrthoDB" id="1470350at2759"/>